<dbReference type="GO" id="GO:0009289">
    <property type="term" value="C:pilus"/>
    <property type="evidence" value="ECO:0007669"/>
    <property type="project" value="InterPro"/>
</dbReference>
<comment type="caution">
    <text evidence="3">The sequence shown here is derived from an EMBL/GenBank/DDBJ whole genome shotgun (WGS) entry which is preliminary data.</text>
</comment>
<accession>A0A8J7RM62</accession>
<sequence length="29" mass="3383">MIDLFQFGDRHFSTITQRGDNNTATVIQR</sequence>
<dbReference type="GO" id="GO:0007155">
    <property type="term" value="P:cell adhesion"/>
    <property type="evidence" value="ECO:0007669"/>
    <property type="project" value="InterPro"/>
</dbReference>
<dbReference type="InterPro" id="IPR009742">
    <property type="entry name" value="Curlin_rpt"/>
</dbReference>
<dbReference type="AlphaFoldDB" id="A0A8J7RM62"/>
<reference evidence="3" key="1">
    <citation type="submission" date="2021-02" db="EMBL/GenBank/DDBJ databases">
        <title>Natronogracilivirga saccharolytica gen. nov. sp. nov. a new anaerobic, haloalkiliphilic carbohydrate-fermenting bacterium from soda lake and proposing of Cyclonatronumiaceae fam. nov. in the phylum Balneolaeota.</title>
        <authorList>
            <person name="Zhilina T.N."/>
            <person name="Sorokin D.Y."/>
            <person name="Zavarzina D.G."/>
            <person name="Toshchakov S.V."/>
            <person name="Kublanov I.V."/>
        </authorList>
    </citation>
    <scope>NUCLEOTIDE SEQUENCE</scope>
    <source>
        <strain evidence="3">Z-1702</strain>
    </source>
</reference>
<dbReference type="Proteomes" id="UP000673975">
    <property type="component" value="Unassembled WGS sequence"/>
</dbReference>
<dbReference type="EMBL" id="JAFIDN010000005">
    <property type="protein sequence ID" value="MBP3192648.1"/>
    <property type="molecule type" value="Genomic_DNA"/>
</dbReference>
<name>A0A8J7RM62_9BACT</name>
<keyword evidence="4" id="KW-1185">Reference proteome</keyword>
<dbReference type="Pfam" id="PF07012">
    <property type="entry name" value="Curlin_rpt"/>
    <property type="match status" value="1"/>
</dbReference>
<evidence type="ECO:0000313" key="4">
    <source>
        <dbReference type="Proteomes" id="UP000673975"/>
    </source>
</evidence>
<evidence type="ECO:0000256" key="2">
    <source>
        <dbReference type="ARBA" id="ARBA00022729"/>
    </source>
</evidence>
<proteinExistence type="inferred from homology"/>
<evidence type="ECO:0000313" key="3">
    <source>
        <dbReference type="EMBL" id="MBP3192648.1"/>
    </source>
</evidence>
<evidence type="ECO:0000256" key="1">
    <source>
        <dbReference type="ARBA" id="ARBA00009766"/>
    </source>
</evidence>
<protein>
    <submittedName>
        <fullName evidence="3">Curlin repeat-containing protein</fullName>
    </submittedName>
</protein>
<organism evidence="3 4">
    <name type="scientific">Natronogracilivirga saccharolytica</name>
    <dbReference type="NCBI Taxonomy" id="2812953"/>
    <lineage>
        <taxon>Bacteria</taxon>
        <taxon>Pseudomonadati</taxon>
        <taxon>Balneolota</taxon>
        <taxon>Balneolia</taxon>
        <taxon>Balneolales</taxon>
        <taxon>Cyclonatronaceae</taxon>
        <taxon>Natronogracilivirga</taxon>
    </lineage>
</organism>
<keyword evidence="2" id="KW-0732">Signal</keyword>
<gene>
    <name evidence="3" type="ORF">NATSA_08230</name>
</gene>
<comment type="similarity">
    <text evidence="1">Belongs to the CsgA/CsgB family.</text>
</comment>